<evidence type="ECO:0000313" key="2">
    <source>
        <dbReference type="EMBL" id="SUB24191.1"/>
    </source>
</evidence>
<sequence length="69" mass="7892">MNEKLLDILACPICQGRLKYDKENEQLICTFEQLAYPIEQGIPVLLAERAISLQSENERQEKAQQEGAE</sequence>
<dbReference type="GO" id="GO:0016301">
    <property type="term" value="F:kinase activity"/>
    <property type="evidence" value="ECO:0007669"/>
    <property type="project" value="UniProtKB-KW"/>
</dbReference>
<dbReference type="Proteomes" id="UP000255098">
    <property type="component" value="Unassembled WGS sequence"/>
</dbReference>
<name>A0A379ASC2_AVIAV</name>
<dbReference type="Gene3D" id="2.20.25.10">
    <property type="match status" value="1"/>
</dbReference>
<dbReference type="GO" id="GO:0005829">
    <property type="term" value="C:cytosol"/>
    <property type="evidence" value="ECO:0007669"/>
    <property type="project" value="TreeGrafter"/>
</dbReference>
<keyword evidence="2" id="KW-0808">Transferase</keyword>
<dbReference type="PANTHER" id="PTHR33505:SF4">
    <property type="entry name" value="PROTEIN PREY, MITOCHONDRIAL"/>
    <property type="match status" value="1"/>
</dbReference>
<organism evidence="2 3">
    <name type="scientific">Avibacterium avium</name>
    <name type="common">Pasteurella avium</name>
    <dbReference type="NCBI Taxonomy" id="751"/>
    <lineage>
        <taxon>Bacteria</taxon>
        <taxon>Pseudomonadati</taxon>
        <taxon>Pseudomonadota</taxon>
        <taxon>Gammaproteobacteria</taxon>
        <taxon>Pasteurellales</taxon>
        <taxon>Pasteurellaceae</taxon>
        <taxon>Avibacterium</taxon>
    </lineage>
</organism>
<keyword evidence="2" id="KW-0418">Kinase</keyword>
<dbReference type="SUPFAM" id="SSF158997">
    <property type="entry name" value="Trm112p-like"/>
    <property type="match status" value="1"/>
</dbReference>
<proteinExistence type="inferred from homology"/>
<dbReference type="GeneID" id="300133428"/>
<dbReference type="PANTHER" id="PTHR33505">
    <property type="entry name" value="ZGC:162634"/>
    <property type="match status" value="1"/>
</dbReference>
<dbReference type="InterPro" id="IPR005651">
    <property type="entry name" value="Trm112-like"/>
</dbReference>
<dbReference type="Pfam" id="PF03966">
    <property type="entry name" value="Trm112p"/>
    <property type="match status" value="1"/>
</dbReference>
<accession>A0A379ASC2</accession>
<keyword evidence="3" id="KW-1185">Reference proteome</keyword>
<gene>
    <name evidence="2" type="primary">ycaR</name>
    <name evidence="2" type="ORF">NCTC11297_01221</name>
</gene>
<dbReference type="HAMAP" id="MF_01187">
    <property type="entry name" value="UPF0434"/>
    <property type="match status" value="1"/>
</dbReference>
<dbReference type="RefSeq" id="WP_115249430.1">
    <property type="nucleotide sequence ID" value="NZ_UGSP01000001.1"/>
</dbReference>
<dbReference type="AlphaFoldDB" id="A0A379ASC2"/>
<evidence type="ECO:0000256" key="1">
    <source>
        <dbReference type="HAMAP-Rule" id="MF_01187"/>
    </source>
</evidence>
<dbReference type="FunFam" id="2.20.25.10:FF:000002">
    <property type="entry name" value="UPF0434 protein YcaR"/>
    <property type="match status" value="1"/>
</dbReference>
<dbReference type="EMBL" id="UGSP01000001">
    <property type="protein sequence ID" value="SUB24191.1"/>
    <property type="molecule type" value="Genomic_DNA"/>
</dbReference>
<protein>
    <recommendedName>
        <fullName evidence="1">UPF0434 protein NCTC11297_01221</fullName>
    </recommendedName>
</protein>
<reference evidence="2 3" key="1">
    <citation type="submission" date="2018-06" db="EMBL/GenBank/DDBJ databases">
        <authorList>
            <consortium name="Pathogen Informatics"/>
            <person name="Doyle S."/>
        </authorList>
    </citation>
    <scope>NUCLEOTIDE SEQUENCE [LARGE SCALE GENOMIC DNA]</scope>
    <source>
        <strain evidence="3">NCTC 11297</strain>
    </source>
</reference>
<comment type="similarity">
    <text evidence="1">Belongs to the UPF0434 family.</text>
</comment>
<evidence type="ECO:0000313" key="3">
    <source>
        <dbReference type="Proteomes" id="UP000255098"/>
    </source>
</evidence>